<dbReference type="Gene3D" id="1.10.260.40">
    <property type="entry name" value="lambda repressor-like DNA-binding domains"/>
    <property type="match status" value="1"/>
</dbReference>
<evidence type="ECO:0000313" key="6">
    <source>
        <dbReference type="Proteomes" id="UP000652354"/>
    </source>
</evidence>
<dbReference type="PROSITE" id="PS50932">
    <property type="entry name" value="HTH_LACI_2"/>
    <property type="match status" value="1"/>
</dbReference>
<dbReference type="Pfam" id="PF13377">
    <property type="entry name" value="Peripla_BP_3"/>
    <property type="match status" value="1"/>
</dbReference>
<keyword evidence="2" id="KW-0238">DNA-binding</keyword>
<keyword evidence="6" id="KW-1185">Reference proteome</keyword>
<proteinExistence type="predicted"/>
<sequence>MADVAARAGVSVATVSKVVNGRYGVAKETVELVQGVIEEMGYAGNLSASSLRMQQTNVLGILVASFEPFSAELLKGAAAAAEGSGYELLAHSGGDNHGWERRSLARLGGTLIAGAVLVTPTVLDARTVVPVVAIDPHYGPNRLPTIDADSFTGAEQATEHLISLGHRRIAFLGGRSELDSAHLREAGYRNAMAEAGIPVDQALVRETRYVPDRAAEVTRELLMMKDRPTAIFAANDITAMRAMDVAHEFGLAVPEDLSIVGFDDVPEASLATPSLTTVRQPMQSMGAAAMTMLLDLINGVEREPHVRMATELVVRGTTTEPPVELVTAVEPALVVPAARGAVDA</sequence>
<name>A0A919UGU8_9MICO</name>
<evidence type="ECO:0000256" key="1">
    <source>
        <dbReference type="ARBA" id="ARBA00023015"/>
    </source>
</evidence>
<dbReference type="InterPro" id="IPR010982">
    <property type="entry name" value="Lambda_DNA-bd_dom_sf"/>
</dbReference>
<organism evidence="5 6">
    <name type="scientific">Demequina activiva</name>
    <dbReference type="NCBI Taxonomy" id="1582364"/>
    <lineage>
        <taxon>Bacteria</taxon>
        <taxon>Bacillati</taxon>
        <taxon>Actinomycetota</taxon>
        <taxon>Actinomycetes</taxon>
        <taxon>Micrococcales</taxon>
        <taxon>Demequinaceae</taxon>
        <taxon>Demequina</taxon>
    </lineage>
</organism>
<gene>
    <name evidence="5" type="primary">lacI</name>
    <name evidence="5" type="ORF">Dac01nite_19640</name>
</gene>
<evidence type="ECO:0000256" key="3">
    <source>
        <dbReference type="ARBA" id="ARBA00023163"/>
    </source>
</evidence>
<dbReference type="Gene3D" id="3.40.50.2300">
    <property type="match status" value="2"/>
</dbReference>
<dbReference type="InterPro" id="IPR000843">
    <property type="entry name" value="HTH_LacI"/>
</dbReference>
<reference evidence="5" key="1">
    <citation type="submission" date="2021-01" db="EMBL/GenBank/DDBJ databases">
        <title>Whole genome shotgun sequence of Demequina activiva NBRC 110675.</title>
        <authorList>
            <person name="Komaki H."/>
            <person name="Tamura T."/>
        </authorList>
    </citation>
    <scope>NUCLEOTIDE SEQUENCE</scope>
    <source>
        <strain evidence="5">NBRC 110675</strain>
    </source>
</reference>
<dbReference type="GO" id="GO:0003700">
    <property type="term" value="F:DNA-binding transcription factor activity"/>
    <property type="evidence" value="ECO:0007669"/>
    <property type="project" value="TreeGrafter"/>
</dbReference>
<dbReference type="PANTHER" id="PTHR30146">
    <property type="entry name" value="LACI-RELATED TRANSCRIPTIONAL REPRESSOR"/>
    <property type="match status" value="1"/>
</dbReference>
<evidence type="ECO:0000259" key="4">
    <source>
        <dbReference type="PROSITE" id="PS50932"/>
    </source>
</evidence>
<dbReference type="SUPFAM" id="SSF47413">
    <property type="entry name" value="lambda repressor-like DNA-binding domains"/>
    <property type="match status" value="1"/>
</dbReference>
<dbReference type="CDD" id="cd06267">
    <property type="entry name" value="PBP1_LacI_sugar_binding-like"/>
    <property type="match status" value="1"/>
</dbReference>
<dbReference type="InterPro" id="IPR028082">
    <property type="entry name" value="Peripla_BP_I"/>
</dbReference>
<evidence type="ECO:0000256" key="2">
    <source>
        <dbReference type="ARBA" id="ARBA00023125"/>
    </source>
</evidence>
<dbReference type="PANTHER" id="PTHR30146:SF109">
    <property type="entry name" value="HTH-TYPE TRANSCRIPTIONAL REGULATOR GALS"/>
    <property type="match status" value="1"/>
</dbReference>
<keyword evidence="1" id="KW-0805">Transcription regulation</keyword>
<dbReference type="PROSITE" id="PS00356">
    <property type="entry name" value="HTH_LACI_1"/>
    <property type="match status" value="1"/>
</dbReference>
<dbReference type="Proteomes" id="UP000652354">
    <property type="component" value="Unassembled WGS sequence"/>
</dbReference>
<comment type="caution">
    <text evidence="5">The sequence shown here is derived from an EMBL/GenBank/DDBJ whole genome shotgun (WGS) entry which is preliminary data.</text>
</comment>
<dbReference type="AlphaFoldDB" id="A0A919UGU8"/>
<feature type="domain" description="HTH lacI-type" evidence="4">
    <location>
        <begin position="1"/>
        <end position="53"/>
    </location>
</feature>
<accession>A0A919UGU8</accession>
<dbReference type="EMBL" id="BONR01000004">
    <property type="protein sequence ID" value="GIG55212.1"/>
    <property type="molecule type" value="Genomic_DNA"/>
</dbReference>
<keyword evidence="3" id="KW-0804">Transcription</keyword>
<protein>
    <submittedName>
        <fullName evidence="5">LacI family transcriptional regulator</fullName>
    </submittedName>
</protein>
<dbReference type="InterPro" id="IPR046335">
    <property type="entry name" value="LacI/GalR-like_sensor"/>
</dbReference>
<dbReference type="Pfam" id="PF00356">
    <property type="entry name" value="LacI"/>
    <property type="match status" value="1"/>
</dbReference>
<dbReference type="SMART" id="SM00354">
    <property type="entry name" value="HTH_LACI"/>
    <property type="match status" value="1"/>
</dbReference>
<dbReference type="GO" id="GO:0000976">
    <property type="term" value="F:transcription cis-regulatory region binding"/>
    <property type="evidence" value="ECO:0007669"/>
    <property type="project" value="TreeGrafter"/>
</dbReference>
<dbReference type="CDD" id="cd01392">
    <property type="entry name" value="HTH_LacI"/>
    <property type="match status" value="1"/>
</dbReference>
<dbReference type="SUPFAM" id="SSF53822">
    <property type="entry name" value="Periplasmic binding protein-like I"/>
    <property type="match status" value="1"/>
</dbReference>
<evidence type="ECO:0000313" key="5">
    <source>
        <dbReference type="EMBL" id="GIG55212.1"/>
    </source>
</evidence>